<dbReference type="InterPro" id="IPR009080">
    <property type="entry name" value="tRNAsynth_Ia_anticodon-bd"/>
</dbReference>
<dbReference type="InterPro" id="IPR001278">
    <property type="entry name" value="Arg-tRNA-ligase"/>
</dbReference>
<evidence type="ECO:0000256" key="5">
    <source>
        <dbReference type="ARBA" id="ARBA00022741"/>
    </source>
</evidence>
<feature type="transmembrane region" description="Helical" evidence="13">
    <location>
        <begin position="148"/>
        <end position="169"/>
    </location>
</feature>
<dbReference type="EC" id="2.3.1.225" evidence="13"/>
<dbReference type="FunFam" id="3.40.50.620:FF:000058">
    <property type="entry name" value="Mitochondrial arginyl-tRNA synthetase"/>
    <property type="match status" value="1"/>
</dbReference>
<evidence type="ECO:0000256" key="4">
    <source>
        <dbReference type="ARBA" id="ARBA00022692"/>
    </source>
</evidence>
<dbReference type="InterPro" id="IPR035684">
    <property type="entry name" value="ArgRS_core"/>
</dbReference>
<evidence type="ECO:0000259" key="14">
    <source>
        <dbReference type="SMART" id="SM00836"/>
    </source>
</evidence>
<dbReference type="Gene3D" id="3.40.50.620">
    <property type="entry name" value="HUPs"/>
    <property type="match status" value="1"/>
</dbReference>
<evidence type="ECO:0000256" key="7">
    <source>
        <dbReference type="ARBA" id="ARBA00022917"/>
    </source>
</evidence>
<dbReference type="GO" id="GO:0006420">
    <property type="term" value="P:arginyl-tRNA aminoacylation"/>
    <property type="evidence" value="ECO:0007669"/>
    <property type="project" value="InterPro"/>
</dbReference>
<comment type="similarity">
    <text evidence="2">Belongs to the class-I aminoacyl-tRNA synthetase family.</text>
</comment>
<keyword evidence="6" id="KW-0067">ATP-binding</keyword>
<dbReference type="InterPro" id="IPR014729">
    <property type="entry name" value="Rossmann-like_a/b/a_fold"/>
</dbReference>
<dbReference type="GO" id="GO:0005524">
    <property type="term" value="F:ATP binding"/>
    <property type="evidence" value="ECO:0007669"/>
    <property type="project" value="UniProtKB-KW"/>
</dbReference>
<evidence type="ECO:0000256" key="1">
    <source>
        <dbReference type="ARBA" id="ARBA00004141"/>
    </source>
</evidence>
<evidence type="ECO:0000313" key="16">
    <source>
        <dbReference type="Proteomes" id="UP000036403"/>
    </source>
</evidence>
<dbReference type="Pfam" id="PF00750">
    <property type="entry name" value="tRNA-synt_1d"/>
    <property type="match status" value="1"/>
</dbReference>
<dbReference type="PROSITE" id="PS50216">
    <property type="entry name" value="DHHC"/>
    <property type="match status" value="1"/>
</dbReference>
<evidence type="ECO:0000256" key="2">
    <source>
        <dbReference type="ARBA" id="ARBA00005594"/>
    </source>
</evidence>
<feature type="transmembrane region" description="Helical" evidence="13">
    <location>
        <begin position="39"/>
        <end position="58"/>
    </location>
</feature>
<evidence type="ECO:0000256" key="12">
    <source>
        <dbReference type="ARBA" id="ARBA00049595"/>
    </source>
</evidence>
<dbReference type="AlphaFoldDB" id="A0A0J7KNJ1"/>
<keyword evidence="8 13" id="KW-1133">Transmembrane helix</keyword>
<comment type="catalytic activity">
    <reaction evidence="11">
        <text>tRNA(Arg) + L-arginine + ATP = L-arginyl-tRNA(Arg) + AMP + diphosphate</text>
        <dbReference type="Rhea" id="RHEA:20301"/>
        <dbReference type="Rhea" id="RHEA-COMP:9658"/>
        <dbReference type="Rhea" id="RHEA-COMP:9673"/>
        <dbReference type="ChEBI" id="CHEBI:30616"/>
        <dbReference type="ChEBI" id="CHEBI:32682"/>
        <dbReference type="ChEBI" id="CHEBI:33019"/>
        <dbReference type="ChEBI" id="CHEBI:78442"/>
        <dbReference type="ChEBI" id="CHEBI:78513"/>
        <dbReference type="ChEBI" id="CHEBI:456215"/>
        <dbReference type="EC" id="6.1.1.19"/>
    </reaction>
</comment>
<evidence type="ECO:0000256" key="13">
    <source>
        <dbReference type="RuleBase" id="RU079119"/>
    </source>
</evidence>
<evidence type="ECO:0000256" key="10">
    <source>
        <dbReference type="ARBA" id="ARBA00023146"/>
    </source>
</evidence>
<reference evidence="15 16" key="1">
    <citation type="submission" date="2015-04" db="EMBL/GenBank/DDBJ databases">
        <title>Lasius niger genome sequencing.</title>
        <authorList>
            <person name="Konorov E.A."/>
            <person name="Nikitin M.A."/>
            <person name="Kirill M.V."/>
            <person name="Chang P."/>
        </authorList>
    </citation>
    <scope>NUCLEOTIDE SEQUENCE [LARGE SCALE GENOMIC DNA]</scope>
    <source>
        <tissue evidence="15">Whole</tissue>
    </source>
</reference>
<dbReference type="STRING" id="67767.A0A0J7KNJ1"/>
<dbReference type="GO" id="GO:0032543">
    <property type="term" value="P:mitochondrial translation"/>
    <property type="evidence" value="ECO:0007669"/>
    <property type="project" value="TreeGrafter"/>
</dbReference>
<dbReference type="PROSITE" id="PS00178">
    <property type="entry name" value="AA_TRNA_LIGASE_I"/>
    <property type="match status" value="1"/>
</dbReference>
<dbReference type="SUPFAM" id="SSF47323">
    <property type="entry name" value="Anticodon-binding domain of a subclass of class I aminoacyl-tRNA synthetases"/>
    <property type="match status" value="1"/>
</dbReference>
<evidence type="ECO:0000313" key="15">
    <source>
        <dbReference type="EMBL" id="KMQ91943.1"/>
    </source>
</evidence>
<comment type="similarity">
    <text evidence="13">Belongs to the DHHC palmitoyltransferase family.</text>
</comment>
<comment type="caution">
    <text evidence="15">The sequence shown here is derived from an EMBL/GenBank/DDBJ whole genome shotgun (WGS) entry which is preliminary data.</text>
</comment>
<comment type="domain">
    <text evidence="13">The DHHC domain is required for palmitoyltransferase activity.</text>
</comment>
<comment type="subcellular location">
    <subcellularLocation>
        <location evidence="1">Membrane</location>
        <topology evidence="1">Multi-pass membrane protein</topology>
    </subcellularLocation>
</comment>
<evidence type="ECO:0000256" key="8">
    <source>
        <dbReference type="ARBA" id="ARBA00022989"/>
    </source>
</evidence>
<dbReference type="FunFam" id="1.10.730.10:FF:000006">
    <property type="entry name" value="Arginyl-tRNA synthetase 2, mitochondrial"/>
    <property type="match status" value="1"/>
</dbReference>
<keyword evidence="9 13" id="KW-0472">Membrane</keyword>
<name>A0A0J7KNJ1_LASNI</name>
<feature type="transmembrane region" description="Helical" evidence="13">
    <location>
        <begin position="7"/>
        <end position="27"/>
    </location>
</feature>
<dbReference type="OrthoDB" id="68056at2759"/>
<dbReference type="InterPro" id="IPR001594">
    <property type="entry name" value="Palmitoyltrfase_DHHC"/>
</dbReference>
<comment type="catalytic activity">
    <reaction evidence="13">
        <text>L-cysteinyl-[protein] + hexadecanoyl-CoA = S-hexadecanoyl-L-cysteinyl-[protein] + CoA</text>
        <dbReference type="Rhea" id="RHEA:36683"/>
        <dbReference type="Rhea" id="RHEA-COMP:10131"/>
        <dbReference type="Rhea" id="RHEA-COMP:11032"/>
        <dbReference type="ChEBI" id="CHEBI:29950"/>
        <dbReference type="ChEBI" id="CHEBI:57287"/>
        <dbReference type="ChEBI" id="CHEBI:57379"/>
        <dbReference type="ChEBI" id="CHEBI:74151"/>
        <dbReference type="EC" id="2.3.1.225"/>
    </reaction>
</comment>
<dbReference type="Pfam" id="PF05746">
    <property type="entry name" value="DALR_1"/>
    <property type="match status" value="1"/>
</dbReference>
<dbReference type="Gene3D" id="1.10.730.10">
    <property type="entry name" value="Isoleucyl-tRNA Synthetase, Domain 1"/>
    <property type="match status" value="1"/>
</dbReference>
<dbReference type="GO" id="GO:0004814">
    <property type="term" value="F:arginine-tRNA ligase activity"/>
    <property type="evidence" value="ECO:0007669"/>
    <property type="project" value="UniProtKB-EC"/>
</dbReference>
<dbReference type="PANTHER" id="PTHR11956:SF11">
    <property type="entry name" value="ARGININE--TRNA LIGASE, MITOCHONDRIAL-RELATED"/>
    <property type="match status" value="1"/>
</dbReference>
<dbReference type="GO" id="GO:0016020">
    <property type="term" value="C:membrane"/>
    <property type="evidence" value="ECO:0007669"/>
    <property type="project" value="UniProtKB-SubCell"/>
</dbReference>
<evidence type="ECO:0000256" key="3">
    <source>
        <dbReference type="ARBA" id="ARBA00022598"/>
    </source>
</evidence>
<keyword evidence="4 13" id="KW-0812">Transmembrane</keyword>
<proteinExistence type="inferred from homology"/>
<organism evidence="15 16">
    <name type="scientific">Lasius niger</name>
    <name type="common">Black garden ant</name>
    <dbReference type="NCBI Taxonomy" id="67767"/>
    <lineage>
        <taxon>Eukaryota</taxon>
        <taxon>Metazoa</taxon>
        <taxon>Ecdysozoa</taxon>
        <taxon>Arthropoda</taxon>
        <taxon>Hexapoda</taxon>
        <taxon>Insecta</taxon>
        <taxon>Pterygota</taxon>
        <taxon>Neoptera</taxon>
        <taxon>Endopterygota</taxon>
        <taxon>Hymenoptera</taxon>
        <taxon>Apocrita</taxon>
        <taxon>Aculeata</taxon>
        <taxon>Formicoidea</taxon>
        <taxon>Formicidae</taxon>
        <taxon>Formicinae</taxon>
        <taxon>Lasius</taxon>
        <taxon>Lasius</taxon>
    </lineage>
</organism>
<dbReference type="NCBIfam" id="TIGR00456">
    <property type="entry name" value="argS"/>
    <property type="match status" value="1"/>
</dbReference>
<keyword evidence="16" id="KW-1185">Reference proteome</keyword>
<gene>
    <name evidence="15" type="ORF">RF55_8129</name>
</gene>
<keyword evidence="7" id="KW-0648">Protein biosynthesis</keyword>
<dbReference type="PRINTS" id="PR01038">
    <property type="entry name" value="TRNASYNTHARG"/>
</dbReference>
<keyword evidence="5" id="KW-0547">Nucleotide-binding</keyword>
<dbReference type="Pfam" id="PF01529">
    <property type="entry name" value="DHHC"/>
    <property type="match status" value="1"/>
</dbReference>
<dbReference type="PaxDb" id="67767-A0A0J7KNJ1"/>
<keyword evidence="10" id="KW-0030">Aminoacyl-tRNA synthetase</keyword>
<keyword evidence="3" id="KW-0436">Ligase</keyword>
<keyword evidence="13" id="KW-0012">Acyltransferase</keyword>
<dbReference type="InterPro" id="IPR001412">
    <property type="entry name" value="aa-tRNA-synth_I_CS"/>
</dbReference>
<evidence type="ECO:0000256" key="6">
    <source>
        <dbReference type="ARBA" id="ARBA00022840"/>
    </source>
</evidence>
<feature type="transmembrane region" description="Helical" evidence="13">
    <location>
        <begin position="184"/>
        <end position="207"/>
    </location>
</feature>
<dbReference type="InterPro" id="IPR008909">
    <property type="entry name" value="DALR_anticod-bd"/>
</dbReference>
<keyword evidence="13" id="KW-0808">Transferase</keyword>
<comment type="function">
    <text evidence="12">Catalyzes the attachment of arginine to tRNA(Arg) in a two-step reaction: arginine is first activated by ATP to form Arg-AMP and then transferred to the acceptor end of tRNA(Arg).</text>
</comment>
<sequence length="687" mass="79072">MFVRDPCGIICIIVTYVAVFYADYVVVRWIVLHTMQDSLWGPFHVVAFNTVVLLLMMAHLKAVCSDPGIVPLPQNRMDFSDIHASGGNDDHEGDEKDDWTVCTRCETYRPPRAHHCRICKRCIRRMDHHCPWINNCVGERNQKYFIQFLVYVGALAIYAIILVIVSWIYDCPQCNNDIAIKQNRILHCVILVLESALFGMFVIAILVDQFQAILGDETAVERVQVSAPTFVNNKKNVIVEFSSPNIAKPFHLGHLRSTIIGNYIANINNFMENNVKRINYLGDWGTQYGLVQLGVDMADISEDEMKKNPIKALYKAYITANKLAETNSSILDRAREIFNDLETGVEVTCEQWKMFKQYTIEELKRTYGRIGITFDEYHWESMYNAKNMEKIVTLMEKMQLLITDEQNRKVVNLDNDKIVPLIKSDGSTLYIARDIAAAIDRFEKNNFDCMYYVVDNTQAEHFSNLLEILRRMKMPWVERLKHVKFGRLHGMRTRKGNIMFLEDILNTTRDIMKQKQLDSHTTKVHLDSLDNSSDILGISAMIINDLKKRRQRDYTFDLNAAFDLKGDTGVKLQYTHCRLVSLKRNCGAALPSECEPSLLREEVVDDLIVLIAKFEEVVLKSYIEMEPCILTGYLFHLSHAINKAFKTLRIKNESPDVAGQRLLLFHVARNVLAQGMKLLGLMPLEEM</sequence>
<dbReference type="SMART" id="SM00836">
    <property type="entry name" value="DALR_1"/>
    <property type="match status" value="1"/>
</dbReference>
<dbReference type="EMBL" id="LBMM01004972">
    <property type="protein sequence ID" value="KMQ91943.1"/>
    <property type="molecule type" value="Genomic_DNA"/>
</dbReference>
<dbReference type="GO" id="GO:0005739">
    <property type="term" value="C:mitochondrion"/>
    <property type="evidence" value="ECO:0007669"/>
    <property type="project" value="TreeGrafter"/>
</dbReference>
<protein>
    <recommendedName>
        <fullName evidence="13">Palmitoyltransferase</fullName>
        <ecNumber evidence="13">2.3.1.225</ecNumber>
    </recommendedName>
</protein>
<dbReference type="GO" id="GO:0019706">
    <property type="term" value="F:protein-cysteine S-palmitoyltransferase activity"/>
    <property type="evidence" value="ECO:0007669"/>
    <property type="project" value="UniProtKB-EC"/>
</dbReference>
<evidence type="ECO:0000256" key="9">
    <source>
        <dbReference type="ARBA" id="ARBA00023136"/>
    </source>
</evidence>
<accession>A0A0J7KNJ1</accession>
<dbReference type="SUPFAM" id="SSF52374">
    <property type="entry name" value="Nucleotidylyl transferase"/>
    <property type="match status" value="1"/>
</dbReference>
<evidence type="ECO:0000256" key="11">
    <source>
        <dbReference type="ARBA" id="ARBA00049339"/>
    </source>
</evidence>
<dbReference type="Proteomes" id="UP000036403">
    <property type="component" value="Unassembled WGS sequence"/>
</dbReference>
<feature type="domain" description="DALR anticodon binding" evidence="14">
    <location>
        <begin position="572"/>
        <end position="687"/>
    </location>
</feature>
<dbReference type="PANTHER" id="PTHR11956">
    <property type="entry name" value="ARGINYL-TRNA SYNTHETASE"/>
    <property type="match status" value="1"/>
</dbReference>